<accession>F7PHT6</accession>
<name>F7PHT6_9EURY</name>
<dbReference type="STRING" id="1033806.HTIA_0217"/>
<gene>
    <name evidence="2" type="ORF">HLRTI_001008</name>
    <name evidence="1" type="ORF">HTIA_0217</name>
</gene>
<proteinExistence type="predicted"/>
<evidence type="ECO:0000313" key="1">
    <source>
        <dbReference type="EMBL" id="CCQ32368.1"/>
    </source>
</evidence>
<dbReference type="GeneID" id="55593216"/>
<dbReference type="eggNOG" id="arCOG08096">
    <property type="taxonomic scope" value="Archaea"/>
</dbReference>
<reference evidence="1 4" key="3">
    <citation type="journal article" date="2014" name="Environ. Microbiol.">
        <title>Halorhabdus tiamatea: proteogenomics and glycosidase activity measurements identify the first cultivated euryarchaeon from a deep-sea anoxic brine lake as potential polysaccharide degrader.</title>
        <authorList>
            <person name="Werner J."/>
            <person name="Ferrer M."/>
            <person name="Michel G."/>
            <person name="Mann A.J."/>
            <person name="Huang S."/>
            <person name="Juarez S."/>
            <person name="Ciordia S."/>
            <person name="Albar J.P."/>
            <person name="Alcaide M."/>
            <person name="La Cono V."/>
            <person name="Yakimov M.M."/>
            <person name="Antunes A."/>
            <person name="Taborda M."/>
            <person name="Da Costa M.S."/>
            <person name="Amann R.I."/>
            <person name="Gloeckner F.O."/>
            <person name="Golyshina O.V."/>
            <person name="Golyshin P.N."/>
            <person name="Teeling H."/>
        </authorList>
    </citation>
    <scope>NUCLEOTIDE SEQUENCE [LARGE SCALE GENOMIC DNA]</scope>
    <source>
        <strain evidence="4">SARL4B</strain>
        <strain evidence="1">Type strain: SARL4B</strain>
    </source>
</reference>
<evidence type="ECO:0000313" key="3">
    <source>
        <dbReference type="Proteomes" id="UP000003861"/>
    </source>
</evidence>
<dbReference type="EMBL" id="AFNT02000008">
    <property type="protein sequence ID" value="ERJ06930.1"/>
    <property type="molecule type" value="Genomic_DNA"/>
</dbReference>
<evidence type="ECO:0008006" key="5">
    <source>
        <dbReference type="Google" id="ProtNLM"/>
    </source>
</evidence>
<dbReference type="EMBL" id="HF571520">
    <property type="protein sequence ID" value="CCQ32368.1"/>
    <property type="molecule type" value="Genomic_DNA"/>
</dbReference>
<organism evidence="2 3">
    <name type="scientific">Halorhabdus tiamatea SARL4B</name>
    <dbReference type="NCBI Taxonomy" id="1033806"/>
    <lineage>
        <taxon>Archaea</taxon>
        <taxon>Methanobacteriati</taxon>
        <taxon>Methanobacteriota</taxon>
        <taxon>Stenosarchaea group</taxon>
        <taxon>Halobacteria</taxon>
        <taxon>Halobacteriales</taxon>
        <taxon>Haloarculaceae</taxon>
        <taxon>Halorhabdus</taxon>
    </lineage>
</organism>
<protein>
    <recommendedName>
        <fullName evidence="5">Small CPxCG-related zinc finger protein</fullName>
    </recommendedName>
</protein>
<dbReference type="OrthoDB" id="23364at2157"/>
<dbReference type="Proteomes" id="UP000015381">
    <property type="component" value="Chromosome I"/>
</dbReference>
<evidence type="ECO:0000313" key="4">
    <source>
        <dbReference type="Proteomes" id="UP000015381"/>
    </source>
</evidence>
<dbReference type="RefSeq" id="WP_008525046.1">
    <property type="nucleotide sequence ID" value="NC_021921.1"/>
</dbReference>
<reference evidence="2 3" key="2">
    <citation type="journal article" date="2013" name="PLoS ONE">
        <title>INDIGO - INtegrated Data Warehouse of MIcrobial GenOmes with Examples from the Red Sea Extremophiles.</title>
        <authorList>
            <person name="Alam I."/>
            <person name="Antunes A."/>
            <person name="Kamau A.A."/>
            <person name="Ba Alawi W."/>
            <person name="Kalkatawi M."/>
            <person name="Stingl U."/>
            <person name="Bajic V.B."/>
        </authorList>
    </citation>
    <scope>NUCLEOTIDE SEQUENCE [LARGE SCALE GENOMIC DNA]</scope>
    <source>
        <strain evidence="2 3">SARL4B</strain>
    </source>
</reference>
<sequence length="47" mass="5381">MATKSFQLRCCPECGSDDRNRVGTDAVPGGTDWRYFECPSCGYEWRE</sequence>
<dbReference type="AlphaFoldDB" id="F7PHT6"/>
<dbReference type="KEGG" id="hti:HTIA_0217"/>
<dbReference type="HOGENOM" id="CLU_3194425_0_0_2"/>
<evidence type="ECO:0000313" key="2">
    <source>
        <dbReference type="EMBL" id="ERJ06930.1"/>
    </source>
</evidence>
<keyword evidence="4" id="KW-1185">Reference proteome</keyword>
<reference evidence="2 3" key="1">
    <citation type="journal article" date="2011" name="J. Bacteriol.">
        <title>Genome sequence of Halorhabdus tiamatea, the first archaeon isolated from a deep-sea anoxic brine lake.</title>
        <authorList>
            <person name="Antunes A."/>
            <person name="Alam I."/>
            <person name="Bajic V.B."/>
            <person name="Stingl U."/>
        </authorList>
    </citation>
    <scope>NUCLEOTIDE SEQUENCE [LARGE SCALE GENOMIC DNA]</scope>
    <source>
        <strain evidence="2 3">SARL4B</strain>
    </source>
</reference>
<dbReference type="Proteomes" id="UP000003861">
    <property type="component" value="Unassembled WGS sequence"/>
</dbReference>